<evidence type="ECO:0000313" key="2">
    <source>
        <dbReference type="Proteomes" id="UP000799429"/>
    </source>
</evidence>
<accession>A0A9P4VJ82</accession>
<gene>
    <name evidence="1" type="ORF">M501DRAFT_999681</name>
</gene>
<dbReference type="Proteomes" id="UP000799429">
    <property type="component" value="Unassembled WGS sequence"/>
</dbReference>
<keyword evidence="2" id="KW-1185">Reference proteome</keyword>
<dbReference type="AlphaFoldDB" id="A0A9P4VJ82"/>
<sequence length="149" mass="17676">MRRLGRLCKHCLLLLLDSTIFRDIGYLPLKWSLPLDCSLDDICHFFAIQLSLASTETAILRPVYCTEKYNTPLKMSKRKVKTPVGSESFRKCFLEDMEKRGIKESKARKEEYWFQLKYKCRPIRKEYFSTTSTDRNNILVCLTWTFSLR</sequence>
<evidence type="ECO:0000313" key="1">
    <source>
        <dbReference type="EMBL" id="KAF2834896.1"/>
    </source>
</evidence>
<proteinExistence type="predicted"/>
<comment type="caution">
    <text evidence="1">The sequence shown here is derived from an EMBL/GenBank/DDBJ whole genome shotgun (WGS) entry which is preliminary data.</text>
</comment>
<dbReference type="EMBL" id="MU006113">
    <property type="protein sequence ID" value="KAF2834896.1"/>
    <property type="molecule type" value="Genomic_DNA"/>
</dbReference>
<name>A0A9P4VJ82_9PEZI</name>
<organism evidence="1 2">
    <name type="scientific">Patellaria atrata CBS 101060</name>
    <dbReference type="NCBI Taxonomy" id="1346257"/>
    <lineage>
        <taxon>Eukaryota</taxon>
        <taxon>Fungi</taxon>
        <taxon>Dikarya</taxon>
        <taxon>Ascomycota</taxon>
        <taxon>Pezizomycotina</taxon>
        <taxon>Dothideomycetes</taxon>
        <taxon>Dothideomycetes incertae sedis</taxon>
        <taxon>Patellariales</taxon>
        <taxon>Patellariaceae</taxon>
        <taxon>Patellaria</taxon>
    </lineage>
</organism>
<protein>
    <submittedName>
        <fullName evidence="1">Uncharacterized protein</fullName>
    </submittedName>
</protein>
<reference evidence="1" key="1">
    <citation type="journal article" date="2020" name="Stud. Mycol.">
        <title>101 Dothideomycetes genomes: a test case for predicting lifestyles and emergence of pathogens.</title>
        <authorList>
            <person name="Haridas S."/>
            <person name="Albert R."/>
            <person name="Binder M."/>
            <person name="Bloem J."/>
            <person name="Labutti K."/>
            <person name="Salamov A."/>
            <person name="Andreopoulos B."/>
            <person name="Baker S."/>
            <person name="Barry K."/>
            <person name="Bills G."/>
            <person name="Bluhm B."/>
            <person name="Cannon C."/>
            <person name="Castanera R."/>
            <person name="Culley D."/>
            <person name="Daum C."/>
            <person name="Ezra D."/>
            <person name="Gonzalez J."/>
            <person name="Henrissat B."/>
            <person name="Kuo A."/>
            <person name="Liang C."/>
            <person name="Lipzen A."/>
            <person name="Lutzoni F."/>
            <person name="Magnuson J."/>
            <person name="Mondo S."/>
            <person name="Nolan M."/>
            <person name="Ohm R."/>
            <person name="Pangilinan J."/>
            <person name="Park H.-J."/>
            <person name="Ramirez L."/>
            <person name="Alfaro M."/>
            <person name="Sun H."/>
            <person name="Tritt A."/>
            <person name="Yoshinaga Y."/>
            <person name="Zwiers L.-H."/>
            <person name="Turgeon B."/>
            <person name="Goodwin S."/>
            <person name="Spatafora J."/>
            <person name="Crous P."/>
            <person name="Grigoriev I."/>
        </authorList>
    </citation>
    <scope>NUCLEOTIDE SEQUENCE</scope>
    <source>
        <strain evidence="1">CBS 101060</strain>
    </source>
</reference>